<protein>
    <submittedName>
        <fullName evidence="2">Uncharacterized protein</fullName>
    </submittedName>
</protein>
<dbReference type="AlphaFoldDB" id="A0A9P7DXG9"/>
<gene>
    <name evidence="2" type="ORF">BJ212DRAFT_1304121</name>
</gene>
<dbReference type="Proteomes" id="UP000807769">
    <property type="component" value="Unassembled WGS sequence"/>
</dbReference>
<dbReference type="RefSeq" id="XP_041187202.1">
    <property type="nucleotide sequence ID" value="XM_041333550.1"/>
</dbReference>
<organism evidence="2 3">
    <name type="scientific">Suillus subaureus</name>
    <dbReference type="NCBI Taxonomy" id="48587"/>
    <lineage>
        <taxon>Eukaryota</taxon>
        <taxon>Fungi</taxon>
        <taxon>Dikarya</taxon>
        <taxon>Basidiomycota</taxon>
        <taxon>Agaricomycotina</taxon>
        <taxon>Agaricomycetes</taxon>
        <taxon>Agaricomycetidae</taxon>
        <taxon>Boletales</taxon>
        <taxon>Suillineae</taxon>
        <taxon>Suillaceae</taxon>
        <taxon>Suillus</taxon>
    </lineage>
</organism>
<evidence type="ECO:0000313" key="2">
    <source>
        <dbReference type="EMBL" id="KAG1805343.1"/>
    </source>
</evidence>
<sequence>MLSPPQLAPESLGLMMVTVMMKSLQAPASREKRRVEGEQKEDLENNEYTEDVQPTSVWCCRGWPMYYPGLWVKHQGKCPGILKMENQLPAHLIPVMKIERGKEDRVMRFSMLNVCLCKACWEREARQLAY</sequence>
<reference evidence="2" key="1">
    <citation type="journal article" date="2020" name="New Phytol.">
        <title>Comparative genomics reveals dynamic genome evolution in host specialist ectomycorrhizal fungi.</title>
        <authorList>
            <person name="Lofgren L.A."/>
            <person name="Nguyen N.H."/>
            <person name="Vilgalys R."/>
            <person name="Ruytinx J."/>
            <person name="Liao H.L."/>
            <person name="Branco S."/>
            <person name="Kuo A."/>
            <person name="LaButti K."/>
            <person name="Lipzen A."/>
            <person name="Andreopoulos W."/>
            <person name="Pangilinan J."/>
            <person name="Riley R."/>
            <person name="Hundley H."/>
            <person name="Na H."/>
            <person name="Barry K."/>
            <person name="Grigoriev I.V."/>
            <person name="Stajich J.E."/>
            <person name="Kennedy P.G."/>
        </authorList>
    </citation>
    <scope>NUCLEOTIDE SEQUENCE</scope>
    <source>
        <strain evidence="2">MN1</strain>
    </source>
</reference>
<feature type="compositionally biased region" description="Basic and acidic residues" evidence="1">
    <location>
        <begin position="29"/>
        <end position="43"/>
    </location>
</feature>
<feature type="region of interest" description="Disordered" evidence="1">
    <location>
        <begin position="26"/>
        <end position="47"/>
    </location>
</feature>
<evidence type="ECO:0000313" key="3">
    <source>
        <dbReference type="Proteomes" id="UP000807769"/>
    </source>
</evidence>
<dbReference type="EMBL" id="JABBWG010000054">
    <property type="protein sequence ID" value="KAG1805343.1"/>
    <property type="molecule type" value="Genomic_DNA"/>
</dbReference>
<keyword evidence="3" id="KW-1185">Reference proteome</keyword>
<evidence type="ECO:0000256" key="1">
    <source>
        <dbReference type="SAM" id="MobiDB-lite"/>
    </source>
</evidence>
<comment type="caution">
    <text evidence="2">The sequence shown here is derived from an EMBL/GenBank/DDBJ whole genome shotgun (WGS) entry which is preliminary data.</text>
</comment>
<accession>A0A9P7DXG9</accession>
<proteinExistence type="predicted"/>
<dbReference type="GeneID" id="64627567"/>
<name>A0A9P7DXG9_9AGAM</name>